<organism evidence="1 2">
    <name type="scientific">Panicum virgatum</name>
    <name type="common">Blackwell switchgrass</name>
    <dbReference type="NCBI Taxonomy" id="38727"/>
    <lineage>
        <taxon>Eukaryota</taxon>
        <taxon>Viridiplantae</taxon>
        <taxon>Streptophyta</taxon>
        <taxon>Embryophyta</taxon>
        <taxon>Tracheophyta</taxon>
        <taxon>Spermatophyta</taxon>
        <taxon>Magnoliopsida</taxon>
        <taxon>Liliopsida</taxon>
        <taxon>Poales</taxon>
        <taxon>Poaceae</taxon>
        <taxon>PACMAD clade</taxon>
        <taxon>Panicoideae</taxon>
        <taxon>Panicodae</taxon>
        <taxon>Paniceae</taxon>
        <taxon>Panicinae</taxon>
        <taxon>Panicum</taxon>
        <taxon>Panicum sect. Hiantes</taxon>
    </lineage>
</organism>
<evidence type="ECO:0000313" key="1">
    <source>
        <dbReference type="EMBL" id="KAG2562451.1"/>
    </source>
</evidence>
<proteinExistence type="predicted"/>
<keyword evidence="2" id="KW-1185">Reference proteome</keyword>
<name>A0A8T0PJS0_PANVG</name>
<dbReference type="AlphaFoldDB" id="A0A8T0PJS0"/>
<reference evidence="1" key="1">
    <citation type="submission" date="2020-05" db="EMBL/GenBank/DDBJ databases">
        <title>WGS assembly of Panicum virgatum.</title>
        <authorList>
            <person name="Lovell J.T."/>
            <person name="Jenkins J."/>
            <person name="Shu S."/>
            <person name="Juenger T.E."/>
            <person name="Schmutz J."/>
        </authorList>
    </citation>
    <scope>NUCLEOTIDE SEQUENCE</scope>
    <source>
        <strain evidence="1">AP13</strain>
    </source>
</reference>
<accession>A0A8T0PJS0</accession>
<sequence>MGSAKVAGWRGIAGLPNSCRYKLDTRTACRRLHVLAVLLACWRSPVMKPGVACLLEIACTRGAACWRATDHLWHGRPAASSDRCIKLLLE</sequence>
<evidence type="ECO:0000313" key="2">
    <source>
        <dbReference type="Proteomes" id="UP000823388"/>
    </source>
</evidence>
<gene>
    <name evidence="1" type="ORF">PVAP13_8KG283401</name>
</gene>
<comment type="caution">
    <text evidence="1">The sequence shown here is derived from an EMBL/GenBank/DDBJ whole genome shotgun (WGS) entry which is preliminary data.</text>
</comment>
<protein>
    <submittedName>
        <fullName evidence="1">Uncharacterized protein</fullName>
    </submittedName>
</protein>
<dbReference type="EMBL" id="CM029051">
    <property type="protein sequence ID" value="KAG2562451.1"/>
    <property type="molecule type" value="Genomic_DNA"/>
</dbReference>
<dbReference type="Proteomes" id="UP000823388">
    <property type="component" value="Chromosome 8K"/>
</dbReference>